<dbReference type="InterPro" id="IPR035968">
    <property type="entry name" value="ATP_synth_F1_ATPase_gsu"/>
</dbReference>
<evidence type="ECO:0000256" key="8">
    <source>
        <dbReference type="ARBA" id="ARBA00023136"/>
    </source>
</evidence>
<dbReference type="GO" id="GO:0005886">
    <property type="term" value="C:plasma membrane"/>
    <property type="evidence" value="ECO:0007669"/>
    <property type="project" value="UniProtKB-SubCell"/>
</dbReference>
<evidence type="ECO:0000256" key="3">
    <source>
        <dbReference type="ARBA" id="ARBA00007681"/>
    </source>
</evidence>
<dbReference type="FunFam" id="3.40.1380.10:FF:000002">
    <property type="entry name" value="ATP synthase gamma chain"/>
    <property type="match status" value="1"/>
</dbReference>
<dbReference type="HAMAP" id="MF_00815">
    <property type="entry name" value="ATP_synth_gamma_bact"/>
    <property type="match status" value="1"/>
</dbReference>
<evidence type="ECO:0000256" key="10">
    <source>
        <dbReference type="ARBA" id="ARBA00023310"/>
    </source>
</evidence>
<dbReference type="RefSeq" id="WP_063183384.1">
    <property type="nucleotide sequence ID" value="NZ_LQRA01000058.1"/>
</dbReference>
<evidence type="ECO:0000256" key="7">
    <source>
        <dbReference type="ARBA" id="ARBA00023065"/>
    </source>
</evidence>
<keyword evidence="5 11" id="KW-1003">Cell membrane</keyword>
<comment type="caution">
    <text evidence="12">The sequence shown here is derived from an EMBL/GenBank/DDBJ whole genome shotgun (WGS) entry which is preliminary data.</text>
</comment>
<keyword evidence="8 11" id="KW-0472">Membrane</keyword>
<reference evidence="13" key="1">
    <citation type="submission" date="2016-01" db="EMBL/GenBank/DDBJ databases">
        <title>Draft genome of Chromobacterium sp. F49.</title>
        <authorList>
            <person name="Hong K.W."/>
        </authorList>
    </citation>
    <scope>NUCLEOTIDE SEQUENCE [LARGE SCALE GENOMIC DNA]</scope>
    <source>
        <strain evidence="13">M63</strain>
    </source>
</reference>
<evidence type="ECO:0000256" key="11">
    <source>
        <dbReference type="HAMAP-Rule" id="MF_00815"/>
    </source>
</evidence>
<comment type="subunit">
    <text evidence="11">F-type ATPases have 2 components, CF(1) - the catalytic core - and CF(0) - the membrane proton channel. CF(1) has five subunits: alpha(3), beta(3), gamma(1), delta(1), epsilon(1). CF(0) has three main subunits: a, b and c.</text>
</comment>
<gene>
    <name evidence="11" type="primary">atpG</name>
    <name evidence="12" type="ORF">AV654_20415</name>
</gene>
<evidence type="ECO:0000256" key="4">
    <source>
        <dbReference type="ARBA" id="ARBA00022448"/>
    </source>
</evidence>
<dbReference type="GO" id="GO:0046933">
    <property type="term" value="F:proton-transporting ATP synthase activity, rotational mechanism"/>
    <property type="evidence" value="ECO:0007669"/>
    <property type="project" value="UniProtKB-UniRule"/>
</dbReference>
<dbReference type="Pfam" id="PF00231">
    <property type="entry name" value="ATP-synt"/>
    <property type="match status" value="1"/>
</dbReference>
<dbReference type="PROSITE" id="PS00153">
    <property type="entry name" value="ATPASE_GAMMA"/>
    <property type="match status" value="1"/>
</dbReference>
<proteinExistence type="inferred from homology"/>
<dbReference type="InterPro" id="IPR023632">
    <property type="entry name" value="ATP_synth_F1_gsu_CS"/>
</dbReference>
<keyword evidence="9 11" id="KW-0139">CF(1)</keyword>
<dbReference type="eggNOG" id="COG0224">
    <property type="taxonomic scope" value="Bacteria"/>
</dbReference>
<keyword evidence="6 11" id="KW-0375">Hydrogen ion transport</keyword>
<dbReference type="AlphaFoldDB" id="A0A161S1C1"/>
<dbReference type="GO" id="GO:0005524">
    <property type="term" value="F:ATP binding"/>
    <property type="evidence" value="ECO:0007669"/>
    <property type="project" value="UniProtKB-UniRule"/>
</dbReference>
<comment type="subcellular location">
    <subcellularLocation>
        <location evidence="2 11">Cell membrane</location>
        <topology evidence="2 11">Peripheral membrane protein</topology>
    </subcellularLocation>
</comment>
<comment type="function">
    <text evidence="1 11">Produces ATP from ADP in the presence of a proton gradient across the membrane. The gamma chain is believed to be important in regulating ATPase activity and the flow of protons through the CF(0) complex.</text>
</comment>
<sequence>MAKGMREIKRAIRSKQNMKQITKAMEMVAASKLRRAQMAAESARPYADKLKEVVGSIAAGTKGVKHPMLETREVKKTGYLVITSDRGLAGGYNANVLRKVMAEIREKHSSPAEYSIFVIGRKGRDFFKKRNVPILEEVTGLSDSPTFSDIKSIAAAAVANFENGSYDQLFLVYNQFKNAMTQIPTVKRLLPMEDVSVETTAAYEYEPSAEGVLEVLLPKYAETLIYSAVLDGKASEFGARMTAMSSATKNATKMINELTLSYNRARQASITQEISEIVAGANANA</sequence>
<dbReference type="SUPFAM" id="SSF52943">
    <property type="entry name" value="ATP synthase (F1-ATPase), gamma subunit"/>
    <property type="match status" value="1"/>
</dbReference>
<evidence type="ECO:0000256" key="2">
    <source>
        <dbReference type="ARBA" id="ARBA00004202"/>
    </source>
</evidence>
<dbReference type="STRING" id="1007103.GCA_000213315_01553"/>
<dbReference type="Proteomes" id="UP000076563">
    <property type="component" value="Unassembled WGS sequence"/>
</dbReference>
<dbReference type="GO" id="GO:0045259">
    <property type="term" value="C:proton-transporting ATP synthase complex"/>
    <property type="evidence" value="ECO:0007669"/>
    <property type="project" value="UniProtKB-KW"/>
</dbReference>
<comment type="similarity">
    <text evidence="3 11">Belongs to the ATPase gamma chain family.</text>
</comment>
<evidence type="ECO:0000256" key="1">
    <source>
        <dbReference type="ARBA" id="ARBA00003456"/>
    </source>
</evidence>
<keyword evidence="4 11" id="KW-0813">Transport</keyword>
<evidence type="ECO:0000256" key="5">
    <source>
        <dbReference type="ARBA" id="ARBA00022475"/>
    </source>
</evidence>
<dbReference type="EMBL" id="LQRA01000058">
    <property type="protein sequence ID" value="KZE77939.1"/>
    <property type="molecule type" value="Genomic_DNA"/>
</dbReference>
<evidence type="ECO:0000313" key="13">
    <source>
        <dbReference type="Proteomes" id="UP000076563"/>
    </source>
</evidence>
<dbReference type="GO" id="GO:0042777">
    <property type="term" value="P:proton motive force-driven plasma membrane ATP synthesis"/>
    <property type="evidence" value="ECO:0007669"/>
    <property type="project" value="UniProtKB-UniRule"/>
</dbReference>
<dbReference type="NCBIfam" id="TIGR01146">
    <property type="entry name" value="ATPsyn_F1gamma"/>
    <property type="match status" value="1"/>
</dbReference>
<evidence type="ECO:0000313" key="12">
    <source>
        <dbReference type="EMBL" id="KZE77939.1"/>
    </source>
</evidence>
<keyword evidence="7 11" id="KW-0406">Ion transport</keyword>
<dbReference type="OrthoDB" id="9812769at2"/>
<keyword evidence="13" id="KW-1185">Reference proteome</keyword>
<dbReference type="PRINTS" id="PR00126">
    <property type="entry name" value="ATPASEGAMMA"/>
</dbReference>
<dbReference type="CDD" id="cd12151">
    <property type="entry name" value="F1-ATPase_gamma"/>
    <property type="match status" value="1"/>
</dbReference>
<evidence type="ECO:0000256" key="6">
    <source>
        <dbReference type="ARBA" id="ARBA00022781"/>
    </source>
</evidence>
<organism evidence="12 13">
    <name type="scientific">Paenibacillus elgii</name>
    <dbReference type="NCBI Taxonomy" id="189691"/>
    <lineage>
        <taxon>Bacteria</taxon>
        <taxon>Bacillati</taxon>
        <taxon>Bacillota</taxon>
        <taxon>Bacilli</taxon>
        <taxon>Bacillales</taxon>
        <taxon>Paenibacillaceae</taxon>
        <taxon>Paenibacillus</taxon>
    </lineage>
</organism>
<keyword evidence="10 11" id="KW-0066">ATP synthesis</keyword>
<evidence type="ECO:0000256" key="9">
    <source>
        <dbReference type="ARBA" id="ARBA00023196"/>
    </source>
</evidence>
<dbReference type="Gene3D" id="3.40.1380.10">
    <property type="match status" value="1"/>
</dbReference>
<dbReference type="InterPro" id="IPR000131">
    <property type="entry name" value="ATP_synth_F1_gsu"/>
</dbReference>
<dbReference type="Gene3D" id="1.10.287.80">
    <property type="entry name" value="ATP synthase, gamma subunit, helix hairpin domain"/>
    <property type="match status" value="1"/>
</dbReference>
<name>A0A161S1C1_9BACL</name>
<dbReference type="PANTHER" id="PTHR11693">
    <property type="entry name" value="ATP SYNTHASE GAMMA CHAIN"/>
    <property type="match status" value="1"/>
</dbReference>
<protein>
    <recommendedName>
        <fullName evidence="11">ATP synthase gamma chain</fullName>
    </recommendedName>
    <alternativeName>
        <fullName evidence="11">ATP synthase F1 sector gamma subunit</fullName>
    </alternativeName>
    <alternativeName>
        <fullName evidence="11">F-ATPase gamma subunit</fullName>
    </alternativeName>
</protein>
<dbReference type="PANTHER" id="PTHR11693:SF22">
    <property type="entry name" value="ATP SYNTHASE SUBUNIT GAMMA, MITOCHONDRIAL"/>
    <property type="match status" value="1"/>
</dbReference>
<accession>A0A161S1C1</accession>